<dbReference type="AlphaFoldDB" id="A0A2I8EZT0"/>
<proteinExistence type="predicted"/>
<dbReference type="KEGG" id="pter:C2L65_35260"/>
<reference evidence="1 2" key="1">
    <citation type="submission" date="2018-01" db="EMBL/GenBank/DDBJ databases">
        <title>Species boundaries and ecological features among Paraburkholderia terrae DSMZ17804T, P. hospita DSMZ17164T and P. caribensis DSMZ13236T.</title>
        <authorList>
            <person name="Pratama A.A."/>
        </authorList>
    </citation>
    <scope>NUCLEOTIDE SEQUENCE [LARGE SCALE GENOMIC DNA]</scope>
    <source>
        <strain evidence="1 2">DSM 17804</strain>
    </source>
</reference>
<evidence type="ECO:0000313" key="1">
    <source>
        <dbReference type="EMBL" id="AUT64882.1"/>
    </source>
</evidence>
<dbReference type="InterPro" id="IPR011990">
    <property type="entry name" value="TPR-like_helical_dom_sf"/>
</dbReference>
<evidence type="ECO:0008006" key="3">
    <source>
        <dbReference type="Google" id="ProtNLM"/>
    </source>
</evidence>
<dbReference type="InterPro" id="IPR009003">
    <property type="entry name" value="Peptidase_S1_PA"/>
</dbReference>
<protein>
    <recommendedName>
        <fullName evidence="3">Serine protease</fullName>
    </recommendedName>
</protein>
<dbReference type="Gene3D" id="1.25.40.10">
    <property type="entry name" value="Tetratricopeptide repeat domain"/>
    <property type="match status" value="1"/>
</dbReference>
<dbReference type="EMBL" id="CP026113">
    <property type="protein sequence ID" value="AUT64882.1"/>
    <property type="molecule type" value="Genomic_DNA"/>
</dbReference>
<dbReference type="SUPFAM" id="SSF50494">
    <property type="entry name" value="Trypsin-like serine proteases"/>
    <property type="match status" value="1"/>
</dbReference>
<accession>A0A2I8EZT0</accession>
<organism evidence="1 2">
    <name type="scientific">Paraburkholderia terrae</name>
    <dbReference type="NCBI Taxonomy" id="311230"/>
    <lineage>
        <taxon>Bacteria</taxon>
        <taxon>Pseudomonadati</taxon>
        <taxon>Pseudomonadota</taxon>
        <taxon>Betaproteobacteria</taxon>
        <taxon>Burkholderiales</taxon>
        <taxon>Burkholderiaceae</taxon>
        <taxon>Paraburkholderia</taxon>
    </lineage>
</organism>
<dbReference type="Proteomes" id="UP000243502">
    <property type="component" value="Chromosome 3"/>
</dbReference>
<evidence type="ECO:0000313" key="2">
    <source>
        <dbReference type="Proteomes" id="UP000243502"/>
    </source>
</evidence>
<sequence length="396" mass="43721">MSEENPDFSFSGDFAALPAELRQAHARVQASIFAPETTPLRDSLYNDPEREAKLNEAYRAGNPAAWMIIAEAVYANGDQNQWFALMHAAYEKGSAQAAFELAHHFQTGDPMVAFSLYVEAIDRGHLGGRYGIVNLLKANTPETLGIDPDEHSKSLATYSPLADELARREVFDALVTGAHPVQFLAELGIPWGTGTFFLLRWKDREFAVTARHCIIASEADPNHARLMVPHRHGPVPFLGHFTPAGEEKNIDDERDIFMWEVGEPAADSDSGWWSWRLDHLWKPASALRPRQKVFVVGYPNIEERVDYETGKLARHCLVIRGDLANDSPAGLLAVDCAEFDVTVDGVSGGPVFAMFDGVYFFVGMAVRGIAEARRVYFIDATHIIAALDQAAARPAA</sequence>
<dbReference type="RefSeq" id="WP_042309747.1">
    <property type="nucleotide sequence ID" value="NZ_CP026113.1"/>
</dbReference>
<gene>
    <name evidence="1" type="ORF">C2L65_35260</name>
</gene>
<name>A0A2I8EZT0_9BURK</name>